<feature type="region of interest" description="Disordered" evidence="1">
    <location>
        <begin position="1"/>
        <end position="28"/>
    </location>
</feature>
<dbReference type="Pfam" id="PF02624">
    <property type="entry name" value="YcaO"/>
    <property type="match status" value="1"/>
</dbReference>
<feature type="compositionally biased region" description="Basic residues" evidence="1">
    <location>
        <begin position="1"/>
        <end position="10"/>
    </location>
</feature>
<protein>
    <recommendedName>
        <fullName evidence="2">YcaO domain-containing protein</fullName>
    </recommendedName>
</protein>
<dbReference type="InterPro" id="IPR012924">
    <property type="entry name" value="TfuA_core"/>
</dbReference>
<dbReference type="PANTHER" id="PTHR37809">
    <property type="entry name" value="RIBOSOMAL PROTEIN S12 METHYLTHIOTRANSFERASE ACCESSORY FACTOR YCAO"/>
    <property type="match status" value="1"/>
</dbReference>
<keyword evidence="4" id="KW-1185">Reference proteome</keyword>
<dbReference type="Proteomes" id="UP000442707">
    <property type="component" value="Unassembled WGS sequence"/>
</dbReference>
<dbReference type="InterPro" id="IPR003776">
    <property type="entry name" value="YcaO-like_dom"/>
</dbReference>
<organism evidence="3 4">
    <name type="scientific">Streptomyces luteolifulvus</name>
    <dbReference type="NCBI Taxonomy" id="2615112"/>
    <lineage>
        <taxon>Bacteria</taxon>
        <taxon>Bacillati</taxon>
        <taxon>Actinomycetota</taxon>
        <taxon>Actinomycetes</taxon>
        <taxon>Kitasatosporales</taxon>
        <taxon>Streptomycetaceae</taxon>
        <taxon>Streptomyces</taxon>
    </lineage>
</organism>
<evidence type="ECO:0000259" key="2">
    <source>
        <dbReference type="PROSITE" id="PS51664"/>
    </source>
</evidence>
<name>A0A6H9UZN9_9ACTN</name>
<evidence type="ECO:0000313" key="3">
    <source>
        <dbReference type="EMBL" id="KAB1145280.1"/>
    </source>
</evidence>
<reference evidence="3 4" key="1">
    <citation type="submission" date="2019-09" db="EMBL/GenBank/DDBJ databases">
        <title>Screening of Novel Bioactive Compounds from Soil-Associated.</title>
        <authorList>
            <person name="Zhao S."/>
        </authorList>
    </citation>
    <scope>NUCLEOTIDE SEQUENCE [LARGE SCALE GENOMIC DNA]</scope>
    <source>
        <strain evidence="3 4">HIT-DPA4</strain>
    </source>
</reference>
<dbReference type="NCBIfam" id="TIGR00702">
    <property type="entry name" value="YcaO-type kinase domain"/>
    <property type="match status" value="1"/>
</dbReference>
<dbReference type="EMBL" id="VZRB01000012">
    <property type="protein sequence ID" value="KAB1145280.1"/>
    <property type="molecule type" value="Genomic_DNA"/>
</dbReference>
<sequence length="1073" mass="115867">MDRGGHRRRRAEVPPVPGVEPAAPAHHALRRPHARRVLASAHPGHAQVCRGLPVPLRLLPPPRSLLRPRRGRRRVAGERCNVLGNAGPLRRSFRGAVLNEEAAHHRQGGRRRRIDRRSAAYLRVPTVVQEWAALQQDHRAGDLQSCDPGSAAEADHAPAARGAGRVVRPRARKETTLDGRPLIFLGPSLPRSVAEQVLPEADYRPPIRRGDLDAVASGTVVGIIDGVFADVLAISPGEIRAAITRGVVVLGAASMGALRATEIPAVVGLGRIHEMYRDGVIERDDEVAVLFEEDTYRTLTVPLVNVRYAVERLVRTGTLAPRTGDDIVLAAQALHYTDRTYEAIFDAPSLAAKADAEETIALLRRFDLKREDAQLLLEYVAAGQVPESVRVETGELVIADAPAYPTPRVRDREAADAHLHVWESGDTVSFAELVQFLKVTGRFDVVARAALLRLTTGGGPLWVSPDALADSARDPAQSLLDFLRLQWGWESPEETHVTMGDLGLGLEDVSDSLHAEVTVARLVAAVGRHPTTAMSKALRAGLWIDDLALKREILRLGAVRHFARQVAAHSEPTTAEYEEARRCITRLRPALSWPQASSALGVLGVSRTALDGAARELALARRAAAPLVKVLERPTAPVCPAGPWTGMGIGLVPTPKVSGSRRFSVDTDKARVIADDIARQLGVVRVGMVGELTTLGVHIAQAFAQRSGWSASFASGKAETVDAAKTGAIMEEAEIQAQDAFRPRTALRASYERAVAEGAVVVAPDRLGLPFDSRWTSQAELEWAETVDLIGGRKVLVPTAVLVSGRLPGDILYSPRLGGKVFSSSGLGSGFSLAEAATHAVAELVERHATRLAELEIDNPGGIGCREFRFVDLESLPDVPRRIVTKYEHGGMSVRLLDITSEVRVPTFHARVFEDPFSGGRSTVSDGFATHPDPEVAATMALLEAAQTKAGYIAGGREDYSLQARSLGRHERPRTGRPAAHAFWFGNDRPTQDFGTVAGYVADDILDELRWMVGAIEAAGFDQVLLTDLTVDRIAPAYAVRAVIPGSETTNPLCTGDRGRATCIRDLLPRGRR</sequence>
<feature type="region of interest" description="Disordered" evidence="1">
    <location>
        <begin position="142"/>
        <end position="172"/>
    </location>
</feature>
<dbReference type="PANTHER" id="PTHR37809:SF1">
    <property type="entry name" value="RIBOSOMAL PROTEIN S12 METHYLTHIOTRANSFERASE ACCESSORY FACTOR YCAO"/>
    <property type="match status" value="1"/>
</dbReference>
<dbReference type="Gene3D" id="3.30.160.660">
    <property type="match status" value="1"/>
</dbReference>
<accession>A0A6H9UZN9</accession>
<dbReference type="AlphaFoldDB" id="A0A6H9UZN9"/>
<dbReference type="PROSITE" id="PS51664">
    <property type="entry name" value="YCAO"/>
    <property type="match status" value="1"/>
</dbReference>
<evidence type="ECO:0000256" key="1">
    <source>
        <dbReference type="SAM" id="MobiDB-lite"/>
    </source>
</evidence>
<dbReference type="Pfam" id="PF07812">
    <property type="entry name" value="TfuA"/>
    <property type="match status" value="1"/>
</dbReference>
<feature type="domain" description="YcaO" evidence="2">
    <location>
        <begin position="716"/>
        <end position="1073"/>
    </location>
</feature>
<proteinExistence type="predicted"/>
<evidence type="ECO:0000313" key="4">
    <source>
        <dbReference type="Proteomes" id="UP000442707"/>
    </source>
</evidence>
<gene>
    <name evidence="3" type="ORF">F7R91_19065</name>
</gene>
<comment type="caution">
    <text evidence="3">The sequence shown here is derived from an EMBL/GenBank/DDBJ whole genome shotgun (WGS) entry which is preliminary data.</text>
</comment>